<dbReference type="PROSITE" id="PS00383">
    <property type="entry name" value="TYR_PHOSPHATASE_1"/>
    <property type="match status" value="1"/>
</dbReference>
<dbReference type="EMBL" id="CALNXK010000043">
    <property type="protein sequence ID" value="CAH3127479.1"/>
    <property type="molecule type" value="Genomic_DNA"/>
</dbReference>
<evidence type="ECO:0008006" key="8">
    <source>
        <dbReference type="Google" id="ProtNLM"/>
    </source>
</evidence>
<dbReference type="InterPro" id="IPR020422">
    <property type="entry name" value="TYR_PHOSPHATASE_DUAL_dom"/>
</dbReference>
<dbReference type="InterPro" id="IPR049573">
    <property type="entry name" value="PTPDC1_PTP"/>
</dbReference>
<dbReference type="Gene3D" id="3.90.190.10">
    <property type="entry name" value="Protein tyrosine phosphatase superfamily"/>
    <property type="match status" value="1"/>
</dbReference>
<organism evidence="6 7">
    <name type="scientific">Porites lobata</name>
    <dbReference type="NCBI Taxonomy" id="104759"/>
    <lineage>
        <taxon>Eukaryota</taxon>
        <taxon>Metazoa</taxon>
        <taxon>Cnidaria</taxon>
        <taxon>Anthozoa</taxon>
        <taxon>Hexacorallia</taxon>
        <taxon>Scleractinia</taxon>
        <taxon>Fungiina</taxon>
        <taxon>Poritidae</taxon>
        <taxon>Porites</taxon>
    </lineage>
</organism>
<dbReference type="InterPro" id="IPR029021">
    <property type="entry name" value="Prot-tyrosine_phosphatase-like"/>
</dbReference>
<dbReference type="SMART" id="SM00404">
    <property type="entry name" value="PTPc_motif"/>
    <property type="match status" value="1"/>
</dbReference>
<feature type="compositionally biased region" description="Basic residues" evidence="3">
    <location>
        <begin position="429"/>
        <end position="439"/>
    </location>
</feature>
<evidence type="ECO:0000259" key="5">
    <source>
        <dbReference type="PROSITE" id="PS50056"/>
    </source>
</evidence>
<name>A0ABN8P094_9CNID</name>
<dbReference type="PROSITE" id="PS50056">
    <property type="entry name" value="TYR_PHOSPHATASE_2"/>
    <property type="match status" value="1"/>
</dbReference>
<dbReference type="InterPro" id="IPR016130">
    <property type="entry name" value="Tyr_Pase_AS"/>
</dbReference>
<proteinExistence type="predicted"/>
<evidence type="ECO:0000259" key="4">
    <source>
        <dbReference type="PROSITE" id="PS50054"/>
    </source>
</evidence>
<evidence type="ECO:0000256" key="2">
    <source>
        <dbReference type="ARBA" id="ARBA00022912"/>
    </source>
</evidence>
<evidence type="ECO:0000256" key="1">
    <source>
        <dbReference type="ARBA" id="ARBA00022801"/>
    </source>
</evidence>
<dbReference type="PROSITE" id="PS50054">
    <property type="entry name" value="TYR_PHOSPHATASE_DUAL"/>
    <property type="match status" value="1"/>
</dbReference>
<accession>A0ABN8P094</accession>
<evidence type="ECO:0000313" key="7">
    <source>
        <dbReference type="Proteomes" id="UP001159405"/>
    </source>
</evidence>
<dbReference type="SUPFAM" id="SSF52799">
    <property type="entry name" value="(Phosphotyrosine protein) phosphatases II"/>
    <property type="match status" value="1"/>
</dbReference>
<feature type="region of interest" description="Disordered" evidence="3">
    <location>
        <begin position="602"/>
        <end position="626"/>
    </location>
</feature>
<keyword evidence="7" id="KW-1185">Reference proteome</keyword>
<dbReference type="PANTHER" id="PTHR23339">
    <property type="entry name" value="TYROSINE SPECIFIC PROTEIN PHOSPHATASE AND DUAL SPECIFICITY PROTEIN PHOSPHATASE"/>
    <property type="match status" value="1"/>
</dbReference>
<comment type="caution">
    <text evidence="6">The sequence shown here is derived from an EMBL/GenBank/DDBJ whole genome shotgun (WGS) entry which is preliminary data.</text>
</comment>
<dbReference type="SMART" id="SM00195">
    <property type="entry name" value="DSPc"/>
    <property type="match status" value="1"/>
</dbReference>
<evidence type="ECO:0000256" key="3">
    <source>
        <dbReference type="SAM" id="MobiDB-lite"/>
    </source>
</evidence>
<dbReference type="CDD" id="cd14506">
    <property type="entry name" value="PTP_PTPDC1"/>
    <property type="match status" value="1"/>
</dbReference>
<dbReference type="InterPro" id="IPR003595">
    <property type="entry name" value="Tyr_Pase_cat"/>
</dbReference>
<dbReference type="InterPro" id="IPR000387">
    <property type="entry name" value="Tyr_Pase_dom"/>
</dbReference>
<sequence>MDASNSGEVKWTLSSSAVPKDAGPKYSRISEHFRHVTPGAFQCSMFCGGKQCKYENPAKMKKEEMAINGLYSSWVTQDILATARPSTEVIEKYQVIDQFKRNGIKSLINLQHPGEHSSCGFGLEPVSGFSYIPEHFMQEDIFFYNFGWNDYGVRSLESILDMVKVMSFALQEGKVAIHCHAGLGRTGVLIACYLVFSERLQADEAIHQVRSNRPKAVQTRGQIQCAVDFTNFLHHLWVVYPSCAPSAKKFTMQQYLKRQRNLLHGVESRVLKYIPKLVYLCCCRLLEVAGVKKEDVPFTWTLSREVKAVFEETDENDTISESAEEFVQPSIFSRDIVDAVKHNPYVDSDTPSFETSVMQRSQSWDAVQEVTLKGEIGYYSRGKHLNVEQLTNGRRGSEPAGSDQRAMSDGLPSNPSPRSVKLEPLNLSTRKKNQKKGKGGQRNSNETVNEMVNMDSFLSSLKQNTVQPGTSDRIQAAKCLSSSACADSSVHNRVERIKRKLNSSDSWEEVCTETDPWVLTRLLWTWLDNLAEPVLTNSEVSTLEENMNDPIGAVKKLGRGARDTLECLITTICELEPLPEELSEKVLRHTAMILTHNKELSLTQTRRRSEQSPDTNTQENRVGEVGDLSESSLCSSSYRLLRFLRQLMNALKRLGGLT</sequence>
<keyword evidence="1" id="KW-0378">Hydrolase</keyword>
<keyword evidence="2" id="KW-0904">Protein phosphatase</keyword>
<feature type="domain" description="Tyrosine specific protein phosphatases" evidence="5">
    <location>
        <begin position="157"/>
        <end position="224"/>
    </location>
</feature>
<protein>
    <recommendedName>
        <fullName evidence="8">Protein tyrosine phosphatase domain-containing protein 1</fullName>
    </recommendedName>
</protein>
<evidence type="ECO:0000313" key="6">
    <source>
        <dbReference type="EMBL" id="CAH3127479.1"/>
    </source>
</evidence>
<dbReference type="InterPro" id="IPR000340">
    <property type="entry name" value="Dual-sp_phosphatase_cat-dom"/>
</dbReference>
<feature type="region of interest" description="Disordered" evidence="3">
    <location>
        <begin position="388"/>
        <end position="447"/>
    </location>
</feature>
<reference evidence="6 7" key="1">
    <citation type="submission" date="2022-05" db="EMBL/GenBank/DDBJ databases">
        <authorList>
            <consortium name="Genoscope - CEA"/>
            <person name="William W."/>
        </authorList>
    </citation>
    <scope>NUCLEOTIDE SEQUENCE [LARGE SCALE GENOMIC DNA]</scope>
</reference>
<dbReference type="Proteomes" id="UP001159405">
    <property type="component" value="Unassembled WGS sequence"/>
</dbReference>
<feature type="domain" description="Tyrosine-protein phosphatase" evidence="4">
    <location>
        <begin position="71"/>
        <end position="235"/>
    </location>
</feature>
<gene>
    <name evidence="6" type="ORF">PLOB_00032957</name>
</gene>
<dbReference type="Pfam" id="PF00782">
    <property type="entry name" value="DSPc"/>
    <property type="match status" value="1"/>
</dbReference>
<dbReference type="InterPro" id="IPR050561">
    <property type="entry name" value="PTP"/>
</dbReference>